<evidence type="ECO:0000313" key="2">
    <source>
        <dbReference type="EMBL" id="RRT49288.1"/>
    </source>
</evidence>
<dbReference type="Proteomes" id="UP000287651">
    <property type="component" value="Unassembled WGS sequence"/>
</dbReference>
<reference evidence="2 3" key="1">
    <citation type="journal article" date="2014" name="Agronomy (Basel)">
        <title>A Draft Genome Sequence for Ensete ventricosum, the Drought-Tolerant Tree Against Hunger.</title>
        <authorList>
            <person name="Harrison J."/>
            <person name="Moore K.A."/>
            <person name="Paszkiewicz K."/>
            <person name="Jones T."/>
            <person name="Grant M."/>
            <person name="Ambacheew D."/>
            <person name="Muzemil S."/>
            <person name="Studholme D.J."/>
        </authorList>
    </citation>
    <scope>NUCLEOTIDE SEQUENCE [LARGE SCALE GENOMIC DNA]</scope>
</reference>
<evidence type="ECO:0000313" key="3">
    <source>
        <dbReference type="Proteomes" id="UP000287651"/>
    </source>
</evidence>
<organism evidence="2 3">
    <name type="scientific">Ensete ventricosum</name>
    <name type="common">Abyssinian banana</name>
    <name type="synonym">Musa ensete</name>
    <dbReference type="NCBI Taxonomy" id="4639"/>
    <lineage>
        <taxon>Eukaryota</taxon>
        <taxon>Viridiplantae</taxon>
        <taxon>Streptophyta</taxon>
        <taxon>Embryophyta</taxon>
        <taxon>Tracheophyta</taxon>
        <taxon>Spermatophyta</taxon>
        <taxon>Magnoliopsida</taxon>
        <taxon>Liliopsida</taxon>
        <taxon>Zingiberales</taxon>
        <taxon>Musaceae</taxon>
        <taxon>Ensete</taxon>
    </lineage>
</organism>
<gene>
    <name evidence="2" type="ORF">B296_00029938</name>
</gene>
<dbReference type="AlphaFoldDB" id="A0A426YC73"/>
<dbReference type="EMBL" id="AMZH03013429">
    <property type="protein sequence ID" value="RRT49288.1"/>
    <property type="molecule type" value="Genomic_DNA"/>
</dbReference>
<sequence length="117" mass="12732">MVVDIEDVMVKEVRECSARGKGGGKEGDGDREREVTIAGDLEGFEEGTRNGASHRQWRWLTRLEEDEGCNNIDSMQGGCRPLGAWVQQGGLARCGGNQEQSGSCATDLTSDKDFSLH</sequence>
<feature type="compositionally biased region" description="Polar residues" evidence="1">
    <location>
        <begin position="97"/>
        <end position="108"/>
    </location>
</feature>
<accession>A0A426YC73</accession>
<protein>
    <submittedName>
        <fullName evidence="2">Uncharacterized protein</fullName>
    </submittedName>
</protein>
<comment type="caution">
    <text evidence="2">The sequence shown here is derived from an EMBL/GenBank/DDBJ whole genome shotgun (WGS) entry which is preliminary data.</text>
</comment>
<name>A0A426YC73_ENSVE</name>
<feature type="region of interest" description="Disordered" evidence="1">
    <location>
        <begin position="95"/>
        <end position="117"/>
    </location>
</feature>
<proteinExistence type="predicted"/>
<evidence type="ECO:0000256" key="1">
    <source>
        <dbReference type="SAM" id="MobiDB-lite"/>
    </source>
</evidence>